<name>S5MCS9_9MOLU</name>
<reference evidence="1 2" key="1">
    <citation type="journal article" date="2013" name="Genome Biol. Evol.">
        <title>Comparison of metabolic capacities and inference of gene content evolution in mosquito-associated Spiroplasma diminutum and S. taiwanense.</title>
        <authorList>
            <person name="Lo W.S."/>
            <person name="Ku C."/>
            <person name="Chen L.L."/>
            <person name="Chang T.H."/>
            <person name="Kuo C.H."/>
        </authorList>
    </citation>
    <scope>NUCLEOTIDE SEQUENCE [LARGE SCALE GENOMIC DNA]</scope>
    <source>
        <strain evidence="1">CT-1</strain>
    </source>
</reference>
<dbReference type="AlphaFoldDB" id="S5MCS9"/>
<sequence length="164" mass="18885">MLTFSNVNFTHFKKNYELNIYKVIKEEKINDDKFNFKDIISSKDKINLNIGESDIILISNGKDFRNLKISNSSNIEIKKMGIDEFKVFANKVGEGFISFNSIDASEIKLIKVTVIDNQNDFSLSKNFIEIEKGNIGSIDINTDHISNLSVINKYSFLYTYFENI</sequence>
<dbReference type="Proteomes" id="UP000014984">
    <property type="component" value="Chromosome"/>
</dbReference>
<protein>
    <submittedName>
        <fullName evidence="1">Uncharacterized protein</fullName>
    </submittedName>
</protein>
<organism evidence="1 2">
    <name type="scientific">Spiroplasma taiwanense CT-1</name>
    <dbReference type="NCBI Taxonomy" id="1276220"/>
    <lineage>
        <taxon>Bacteria</taxon>
        <taxon>Bacillati</taxon>
        <taxon>Mycoplasmatota</taxon>
        <taxon>Mollicutes</taxon>
        <taxon>Entomoplasmatales</taxon>
        <taxon>Spiroplasmataceae</taxon>
        <taxon>Spiroplasma</taxon>
    </lineage>
</organism>
<gene>
    <name evidence="1" type="ORF">STAIW_v1c09420</name>
</gene>
<dbReference type="HOGENOM" id="CLU_1618003_0_0_14"/>
<proteinExistence type="predicted"/>
<dbReference type="EMBL" id="CP005074">
    <property type="protein sequence ID" value="AGR41528.1"/>
    <property type="molecule type" value="Genomic_DNA"/>
</dbReference>
<dbReference type="PATRIC" id="fig|1276220.3.peg.960"/>
<dbReference type="KEGG" id="stai:STAIW_v1c09420"/>
<keyword evidence="2" id="KW-1185">Reference proteome</keyword>
<accession>S5MCS9</accession>
<evidence type="ECO:0000313" key="2">
    <source>
        <dbReference type="Proteomes" id="UP000014984"/>
    </source>
</evidence>
<dbReference type="RefSeq" id="WP_020834667.1">
    <property type="nucleotide sequence ID" value="NC_021846.1"/>
</dbReference>
<dbReference type="STRING" id="1276220.STAIW_v1c09420"/>
<evidence type="ECO:0000313" key="1">
    <source>
        <dbReference type="EMBL" id="AGR41528.1"/>
    </source>
</evidence>